<name>A0A0R2LMF0_9LACO</name>
<evidence type="ECO:0000259" key="2">
    <source>
        <dbReference type="Pfam" id="PF04892"/>
    </source>
</evidence>
<evidence type="ECO:0000256" key="1">
    <source>
        <dbReference type="SAM" id="Phobius"/>
    </source>
</evidence>
<dbReference type="InterPro" id="IPR053150">
    <property type="entry name" value="Teicoplanin_resist-assoc"/>
</dbReference>
<proteinExistence type="predicted"/>
<dbReference type="PANTHER" id="PTHR36834:SF1">
    <property type="entry name" value="INTEGRAL MEMBRANE PROTEIN"/>
    <property type="match status" value="1"/>
</dbReference>
<accession>A0A0R2LMF0</accession>
<keyword evidence="1" id="KW-0472">Membrane</keyword>
<dbReference type="Pfam" id="PF04892">
    <property type="entry name" value="VanZ"/>
    <property type="match status" value="1"/>
</dbReference>
<gene>
    <name evidence="3" type="ORF">IV66_GL001316</name>
</gene>
<feature type="transmembrane region" description="Helical" evidence="1">
    <location>
        <begin position="87"/>
        <end position="104"/>
    </location>
</feature>
<dbReference type="AlphaFoldDB" id="A0A0R2LMF0"/>
<organism evidence="3 4">
    <name type="scientific">Ligilactobacillus pobuzihii</name>
    <dbReference type="NCBI Taxonomy" id="449659"/>
    <lineage>
        <taxon>Bacteria</taxon>
        <taxon>Bacillati</taxon>
        <taxon>Bacillota</taxon>
        <taxon>Bacilli</taxon>
        <taxon>Lactobacillales</taxon>
        <taxon>Lactobacillaceae</taxon>
        <taxon>Ligilactobacillus</taxon>
    </lineage>
</organism>
<dbReference type="PATRIC" id="fig|449659.4.peg.1334"/>
<feature type="domain" description="VanZ-like" evidence="2">
    <location>
        <begin position="38"/>
        <end position="163"/>
    </location>
</feature>
<feature type="transmembrane region" description="Helical" evidence="1">
    <location>
        <begin position="147"/>
        <end position="166"/>
    </location>
</feature>
<reference evidence="3 4" key="1">
    <citation type="journal article" date="2015" name="Genome Announc.">
        <title>Expanding the biotechnology potential of lactobacilli through comparative genomics of 213 strains and associated genera.</title>
        <authorList>
            <person name="Sun Z."/>
            <person name="Harris H.M."/>
            <person name="McCann A."/>
            <person name="Guo C."/>
            <person name="Argimon S."/>
            <person name="Zhang W."/>
            <person name="Yang X."/>
            <person name="Jeffery I.B."/>
            <person name="Cooney J.C."/>
            <person name="Kagawa T.F."/>
            <person name="Liu W."/>
            <person name="Song Y."/>
            <person name="Salvetti E."/>
            <person name="Wrobel A."/>
            <person name="Rasinkangas P."/>
            <person name="Parkhill J."/>
            <person name="Rea M.C."/>
            <person name="O'Sullivan O."/>
            <person name="Ritari J."/>
            <person name="Douillard F.P."/>
            <person name="Paul Ross R."/>
            <person name="Yang R."/>
            <person name="Briner A.E."/>
            <person name="Felis G.E."/>
            <person name="de Vos W.M."/>
            <person name="Barrangou R."/>
            <person name="Klaenhammer T.R."/>
            <person name="Caufield P.W."/>
            <person name="Cui Y."/>
            <person name="Zhang H."/>
            <person name="O'Toole P.W."/>
        </authorList>
    </citation>
    <scope>NUCLEOTIDE SEQUENCE [LARGE SCALE GENOMIC DNA]</scope>
    <source>
        <strain evidence="3 4">NBRC 103219</strain>
    </source>
</reference>
<sequence length="173" mass="19679">MQIFVSRDLTTLINNGKRELFILNLSKKSVRNFIWLAFIVYLLVVCILCFAPTLPLVIPESNPVPYIYVGNAPFIYLPFVETLHLDFYLNILITFPFGIFIALLKKHPLSVGNVLCSGLALGLFIEIMQLVLDNLKLTSRWIDINDVLANAVGLCLGYWLMSWLLAKIIKYAK</sequence>
<protein>
    <submittedName>
        <fullName evidence="3">VanZ family protein</fullName>
    </submittedName>
</protein>
<keyword evidence="4" id="KW-1185">Reference proteome</keyword>
<evidence type="ECO:0000313" key="3">
    <source>
        <dbReference type="EMBL" id="KRO00642.1"/>
    </source>
</evidence>
<dbReference type="PANTHER" id="PTHR36834">
    <property type="entry name" value="MEMBRANE PROTEIN-RELATED"/>
    <property type="match status" value="1"/>
</dbReference>
<keyword evidence="1" id="KW-1133">Transmembrane helix</keyword>
<feature type="transmembrane region" description="Helical" evidence="1">
    <location>
        <begin position="33"/>
        <end position="58"/>
    </location>
</feature>
<feature type="transmembrane region" description="Helical" evidence="1">
    <location>
        <begin position="111"/>
        <end position="132"/>
    </location>
</feature>
<dbReference type="STRING" id="449659.IV66_GL001316"/>
<dbReference type="InterPro" id="IPR006976">
    <property type="entry name" value="VanZ-like"/>
</dbReference>
<dbReference type="Proteomes" id="UP000051886">
    <property type="component" value="Unassembled WGS sequence"/>
</dbReference>
<keyword evidence="1" id="KW-0812">Transmembrane</keyword>
<comment type="caution">
    <text evidence="3">The sequence shown here is derived from an EMBL/GenBank/DDBJ whole genome shotgun (WGS) entry which is preliminary data.</text>
</comment>
<dbReference type="EMBL" id="JQCN01000018">
    <property type="protein sequence ID" value="KRO00642.1"/>
    <property type="molecule type" value="Genomic_DNA"/>
</dbReference>
<evidence type="ECO:0000313" key="4">
    <source>
        <dbReference type="Proteomes" id="UP000051886"/>
    </source>
</evidence>